<evidence type="ECO:0000256" key="3">
    <source>
        <dbReference type="ARBA" id="ARBA00022729"/>
    </source>
</evidence>
<dbReference type="Proteomes" id="UP000024001">
    <property type="component" value="Unassembled WGS sequence"/>
</dbReference>
<comment type="catalytic activity">
    <reaction evidence="6">
        <text>a sn-glycero-3-phosphodiester + H2O = an alcohol + sn-glycerol 3-phosphate + H(+)</text>
        <dbReference type="Rhea" id="RHEA:12969"/>
        <dbReference type="ChEBI" id="CHEBI:15377"/>
        <dbReference type="ChEBI" id="CHEBI:15378"/>
        <dbReference type="ChEBI" id="CHEBI:30879"/>
        <dbReference type="ChEBI" id="CHEBI:57597"/>
        <dbReference type="ChEBI" id="CHEBI:83408"/>
        <dbReference type="EC" id="3.1.4.46"/>
    </reaction>
</comment>
<keyword evidence="9" id="KW-1185">Reference proteome</keyword>
<comment type="similarity">
    <text evidence="1">Belongs to the glycerophosphoryl diester phosphodiesterase family.</text>
</comment>
<evidence type="ECO:0000256" key="4">
    <source>
        <dbReference type="ARBA" id="ARBA00022798"/>
    </source>
</evidence>
<dbReference type="RefSeq" id="WP_036313194.1">
    <property type="nucleotide sequence ID" value="NZ_JFYO01000007.1"/>
</dbReference>
<keyword evidence="5" id="KW-0378">Hydrolase</keyword>
<dbReference type="InterPro" id="IPR030395">
    <property type="entry name" value="GP_PDE_dom"/>
</dbReference>
<evidence type="ECO:0000256" key="5">
    <source>
        <dbReference type="ARBA" id="ARBA00022801"/>
    </source>
</evidence>
<keyword evidence="3" id="KW-0732">Signal</keyword>
<evidence type="ECO:0000256" key="1">
    <source>
        <dbReference type="ARBA" id="ARBA00007277"/>
    </source>
</evidence>
<dbReference type="PANTHER" id="PTHR43620:SF7">
    <property type="entry name" value="GLYCEROPHOSPHODIESTER PHOSPHODIESTERASE GDPD5-RELATED"/>
    <property type="match status" value="1"/>
</dbReference>
<dbReference type="GO" id="GO:0006071">
    <property type="term" value="P:glycerol metabolic process"/>
    <property type="evidence" value="ECO:0007669"/>
    <property type="project" value="UniProtKB-KW"/>
</dbReference>
<evidence type="ECO:0000259" key="7">
    <source>
        <dbReference type="PROSITE" id="PS51704"/>
    </source>
</evidence>
<dbReference type="PANTHER" id="PTHR43620">
    <property type="entry name" value="GLYCEROPHOSPHORYL DIESTER PHOSPHODIESTERASE"/>
    <property type="match status" value="1"/>
</dbReference>
<dbReference type="GO" id="GO:0042597">
    <property type="term" value="C:periplasmic space"/>
    <property type="evidence" value="ECO:0007669"/>
    <property type="project" value="TreeGrafter"/>
</dbReference>
<organism evidence="8 9">
    <name type="scientific">Microbacterium oleivorans</name>
    <dbReference type="NCBI Taxonomy" id="273677"/>
    <lineage>
        <taxon>Bacteria</taxon>
        <taxon>Bacillati</taxon>
        <taxon>Actinomycetota</taxon>
        <taxon>Actinomycetes</taxon>
        <taxon>Micrococcales</taxon>
        <taxon>Microbacteriaceae</taxon>
        <taxon>Microbacterium</taxon>
    </lineage>
</organism>
<reference evidence="8 9" key="1">
    <citation type="submission" date="2014-03" db="EMBL/GenBank/DDBJ databases">
        <title>Draft Genome Sequences of 13 Willow Endophytes.</title>
        <authorList>
            <person name="Gan H.Y."/>
            <person name="Gan H.M."/>
            <person name="Savka M.A."/>
            <person name="Hudson A.O."/>
        </authorList>
    </citation>
    <scope>NUCLEOTIDE SEQUENCE [LARGE SCALE GENOMIC DNA]</scope>
    <source>
        <strain evidence="8 9">RIT293</strain>
    </source>
</reference>
<dbReference type="OrthoDB" id="9758957at2"/>
<proteinExistence type="inferred from homology"/>
<comment type="caution">
    <text evidence="8">The sequence shown here is derived from an EMBL/GenBank/DDBJ whole genome shotgun (WGS) entry which is preliminary data.</text>
</comment>
<dbReference type="PROSITE" id="PS51704">
    <property type="entry name" value="GP_PDE"/>
    <property type="match status" value="1"/>
</dbReference>
<dbReference type="Pfam" id="PF03009">
    <property type="entry name" value="GDPD"/>
    <property type="match status" value="1"/>
</dbReference>
<dbReference type="Gene3D" id="3.20.20.190">
    <property type="entry name" value="Phosphatidylinositol (PI) phosphodiesterase"/>
    <property type="match status" value="1"/>
</dbReference>
<dbReference type="PATRIC" id="fig|273677.3.peg.2570"/>
<accession>A0A031FQ05</accession>
<dbReference type="InterPro" id="IPR017946">
    <property type="entry name" value="PLC-like_Pdiesterase_TIM-brl"/>
</dbReference>
<evidence type="ECO:0000256" key="2">
    <source>
        <dbReference type="ARBA" id="ARBA00012247"/>
    </source>
</evidence>
<dbReference type="AlphaFoldDB" id="A0A031FQ05"/>
<feature type="domain" description="GP-PDE" evidence="7">
    <location>
        <begin position="6"/>
        <end position="329"/>
    </location>
</feature>
<protein>
    <recommendedName>
        <fullName evidence="2">glycerophosphodiester phosphodiesterase</fullName>
        <ecNumber evidence="2">3.1.4.46</ecNumber>
    </recommendedName>
</protein>
<name>A0A031FQ05_9MICO</name>
<evidence type="ECO:0000313" key="9">
    <source>
        <dbReference type="Proteomes" id="UP000024001"/>
    </source>
</evidence>
<dbReference type="GO" id="GO:0006629">
    <property type="term" value="P:lipid metabolic process"/>
    <property type="evidence" value="ECO:0007669"/>
    <property type="project" value="InterPro"/>
</dbReference>
<evidence type="ECO:0000313" key="8">
    <source>
        <dbReference type="EMBL" id="EZP26261.1"/>
    </source>
</evidence>
<dbReference type="EMBL" id="JFYO01000007">
    <property type="protein sequence ID" value="EZP26261.1"/>
    <property type="molecule type" value="Genomic_DNA"/>
</dbReference>
<dbReference type="eggNOG" id="COG0584">
    <property type="taxonomic scope" value="Bacteria"/>
</dbReference>
<gene>
    <name evidence="8" type="ORF">BW34_02593</name>
</gene>
<dbReference type="SUPFAM" id="SSF51695">
    <property type="entry name" value="PLC-like phosphodiesterases"/>
    <property type="match status" value="1"/>
</dbReference>
<keyword evidence="4" id="KW-0319">Glycerol metabolism</keyword>
<dbReference type="EC" id="3.1.4.46" evidence="2"/>
<evidence type="ECO:0000256" key="6">
    <source>
        <dbReference type="ARBA" id="ARBA00047512"/>
    </source>
</evidence>
<dbReference type="GO" id="GO:0008889">
    <property type="term" value="F:glycerophosphodiester phosphodiesterase activity"/>
    <property type="evidence" value="ECO:0007669"/>
    <property type="project" value="UniProtKB-EC"/>
</dbReference>
<sequence>MSRTRPLVIGHRGAPGYRPEHSLASYELALDLGVDAVEPDVVFTKDAVAVIRHENEIGSTTDVSRHPEFASRRTTKRVDGESLTGWFVEDFTWDELNTLRCRERLPKLRPRSADFDDRLPILRLRDLLDLVARVGAREGRGIGVVLEVKHATYFGSLGFDVAALLAAELRAAGWDAGNHPLVVESFEQTILQRMRDRGIRAQYIYLLEAEGRPFDLVATRGQAGPSYADQLTDAGLDRLAHEVDGISLDKRIILEGTAKESGVVAAAHRRGLKVYTWTCRPENAFLSAPFRRGRAKAAFGDWEGEWQHIADAGVDGVFVDHADLGVAFFGRSGADR</sequence>